<comment type="caution">
    <text evidence="2">The sequence shown here is derived from an EMBL/GenBank/DDBJ whole genome shotgun (WGS) entry which is preliminary data.</text>
</comment>
<sequence length="280" mass="30256">MNGVISPLWRACELLTVLGRDQSPTTRLPGSLLAAALRQCAEPKAQSQHNPTWKDAPRLAHHRLQEEQHQHRRGASGQELQSASCKAPRWCVITHAPVFKLTAQKSGAVSLHALAAHFAGHSSHRHLLPRRPHSTYPAACGRGLQEGCATRQPAKVHARRLHPLVTCHQGRETGQPGRATVSSSKGTTAPVHAHSRCRHGHCQVSEPQAVAGSEACGCPDVQARVSRAPWRRSAHAAARLRRSLVLNRGDEALPSSSLVSLRGMSKIRHPDILLVAASSS</sequence>
<accession>A0A8J5CYP4</accession>
<proteinExistence type="predicted"/>
<dbReference type="AlphaFoldDB" id="A0A8J5CYP4"/>
<dbReference type="Proteomes" id="UP000770661">
    <property type="component" value="Unassembled WGS sequence"/>
</dbReference>
<evidence type="ECO:0000313" key="3">
    <source>
        <dbReference type="Proteomes" id="UP000770661"/>
    </source>
</evidence>
<reference evidence="2" key="1">
    <citation type="submission" date="2020-07" db="EMBL/GenBank/DDBJ databases">
        <title>The High-quality genome of the commercially important snow crab, Chionoecetes opilio.</title>
        <authorList>
            <person name="Jeong J.-H."/>
            <person name="Ryu S."/>
        </authorList>
    </citation>
    <scope>NUCLEOTIDE SEQUENCE</scope>
    <source>
        <strain evidence="2">MADBK_172401_WGS</strain>
        <tissue evidence="2">Digestive gland</tissue>
    </source>
</reference>
<organism evidence="2 3">
    <name type="scientific">Chionoecetes opilio</name>
    <name type="common">Atlantic snow crab</name>
    <name type="synonym">Cancer opilio</name>
    <dbReference type="NCBI Taxonomy" id="41210"/>
    <lineage>
        <taxon>Eukaryota</taxon>
        <taxon>Metazoa</taxon>
        <taxon>Ecdysozoa</taxon>
        <taxon>Arthropoda</taxon>
        <taxon>Crustacea</taxon>
        <taxon>Multicrustacea</taxon>
        <taxon>Malacostraca</taxon>
        <taxon>Eumalacostraca</taxon>
        <taxon>Eucarida</taxon>
        <taxon>Decapoda</taxon>
        <taxon>Pleocyemata</taxon>
        <taxon>Brachyura</taxon>
        <taxon>Eubrachyura</taxon>
        <taxon>Majoidea</taxon>
        <taxon>Majidae</taxon>
        <taxon>Chionoecetes</taxon>
    </lineage>
</organism>
<evidence type="ECO:0000256" key="1">
    <source>
        <dbReference type="SAM" id="MobiDB-lite"/>
    </source>
</evidence>
<keyword evidence="3" id="KW-1185">Reference proteome</keyword>
<name>A0A8J5CYP4_CHIOP</name>
<dbReference type="EMBL" id="JACEEZ010005548">
    <property type="protein sequence ID" value="KAG0725551.1"/>
    <property type="molecule type" value="Genomic_DNA"/>
</dbReference>
<gene>
    <name evidence="2" type="ORF">GWK47_038438</name>
</gene>
<feature type="region of interest" description="Disordered" evidence="1">
    <location>
        <begin position="169"/>
        <end position="191"/>
    </location>
</feature>
<evidence type="ECO:0000313" key="2">
    <source>
        <dbReference type="EMBL" id="KAG0725551.1"/>
    </source>
</evidence>
<protein>
    <submittedName>
        <fullName evidence="2">Uncharacterized protein</fullName>
    </submittedName>
</protein>